<sequence>ESGEEGDGNLGLTKSHYCQAANSNPERNERGEFDTSSRCHASSAVSFVPAFWVSSLSPIEHLRFPSVSIYPYV</sequence>
<evidence type="ECO:0000313" key="2">
    <source>
        <dbReference type="Proteomes" id="UP000789525"/>
    </source>
</evidence>
<evidence type="ECO:0000313" key="1">
    <source>
        <dbReference type="EMBL" id="CAG8680171.1"/>
    </source>
</evidence>
<name>A0ACA9NXC2_9GLOM</name>
<proteinExistence type="predicted"/>
<keyword evidence="2" id="KW-1185">Reference proteome</keyword>
<comment type="caution">
    <text evidence="1">The sequence shown here is derived from an EMBL/GenBank/DDBJ whole genome shotgun (WGS) entry which is preliminary data.</text>
</comment>
<protein>
    <submittedName>
        <fullName evidence="1">12405_t:CDS:1</fullName>
    </submittedName>
</protein>
<dbReference type="Proteomes" id="UP000789525">
    <property type="component" value="Unassembled WGS sequence"/>
</dbReference>
<dbReference type="EMBL" id="CAJVPT010026619">
    <property type="protein sequence ID" value="CAG8680171.1"/>
    <property type="molecule type" value="Genomic_DNA"/>
</dbReference>
<reference evidence="1" key="1">
    <citation type="submission" date="2021-06" db="EMBL/GenBank/DDBJ databases">
        <authorList>
            <person name="Kallberg Y."/>
            <person name="Tangrot J."/>
            <person name="Rosling A."/>
        </authorList>
    </citation>
    <scope>NUCLEOTIDE SEQUENCE</scope>
    <source>
        <strain evidence="1">CL356</strain>
    </source>
</reference>
<gene>
    <name evidence="1" type="ORF">ACOLOM_LOCUS9303</name>
</gene>
<feature type="non-terminal residue" evidence="1">
    <location>
        <position position="1"/>
    </location>
</feature>
<accession>A0ACA9NXC2</accession>
<organism evidence="1 2">
    <name type="scientific">Acaulospora colombiana</name>
    <dbReference type="NCBI Taxonomy" id="27376"/>
    <lineage>
        <taxon>Eukaryota</taxon>
        <taxon>Fungi</taxon>
        <taxon>Fungi incertae sedis</taxon>
        <taxon>Mucoromycota</taxon>
        <taxon>Glomeromycotina</taxon>
        <taxon>Glomeromycetes</taxon>
        <taxon>Diversisporales</taxon>
        <taxon>Acaulosporaceae</taxon>
        <taxon>Acaulospora</taxon>
    </lineage>
</organism>